<dbReference type="Gene3D" id="3.40.50.1820">
    <property type="entry name" value="alpha/beta hydrolase"/>
    <property type="match status" value="1"/>
</dbReference>
<dbReference type="EMBL" id="CP018632">
    <property type="protein sequence ID" value="ASJ74234.1"/>
    <property type="molecule type" value="Genomic_DNA"/>
</dbReference>
<dbReference type="GO" id="GO:0106435">
    <property type="term" value="F:carboxylesterase activity"/>
    <property type="evidence" value="ECO:0007669"/>
    <property type="project" value="UniProtKB-EC"/>
</dbReference>
<sequence length="317" mass="34220">MKNSPQADYASLIDAQTHDFIRRTELWYPPGTTGQSIEAQRRTYDALCREFHRDYPPEVTASDDTTGISTRHYVRASADSTTAAAQVVYFHGGGFVVGGLESHDDVCAEICQASGFPVTAIDYRLCPEHTHPAAFEDAVAGVEKAWQASQMPIVLVGDSAGGNLAAAVAHQLRSSSIKLAGQVLIYPGLGGDMSKGSYLQHANAPMLSTEEVEYYATLRASASHDKSDPTLSPLSDSDFSALPPTLVFGAECDPLSDDGKHYRDRILQAGGKAAWFNEAGLVHGYLRARSTVERAESSFKRIVEGIHLLGTGQWLNT</sequence>
<accession>A0A2Z2P394</accession>
<dbReference type="AlphaFoldDB" id="A0A2Z2P394"/>
<dbReference type="SUPFAM" id="SSF53474">
    <property type="entry name" value="alpha/beta-Hydrolases"/>
    <property type="match status" value="1"/>
</dbReference>
<dbReference type="PANTHER" id="PTHR48081">
    <property type="entry name" value="AB HYDROLASE SUPERFAMILY PROTEIN C4A8.06C"/>
    <property type="match status" value="1"/>
</dbReference>
<reference evidence="3 4" key="1">
    <citation type="submission" date="2016-12" db="EMBL/GenBank/DDBJ databases">
        <authorList>
            <person name="Song W.-J."/>
            <person name="Kurnit D.M."/>
        </authorList>
    </citation>
    <scope>NUCLEOTIDE SEQUENCE [LARGE SCALE GENOMIC DNA]</scope>
    <source>
        <strain evidence="3 4">IMCC3135</strain>
    </source>
</reference>
<dbReference type="InterPro" id="IPR013094">
    <property type="entry name" value="AB_hydrolase_3"/>
</dbReference>
<organism evidence="3 4">
    <name type="scientific">Granulosicoccus antarcticus IMCC3135</name>
    <dbReference type="NCBI Taxonomy" id="1192854"/>
    <lineage>
        <taxon>Bacteria</taxon>
        <taxon>Pseudomonadati</taxon>
        <taxon>Pseudomonadota</taxon>
        <taxon>Gammaproteobacteria</taxon>
        <taxon>Chromatiales</taxon>
        <taxon>Granulosicoccaceae</taxon>
        <taxon>Granulosicoccus</taxon>
    </lineage>
</organism>
<evidence type="ECO:0000313" key="4">
    <source>
        <dbReference type="Proteomes" id="UP000250079"/>
    </source>
</evidence>
<proteinExistence type="predicted"/>
<dbReference type="InterPro" id="IPR050300">
    <property type="entry name" value="GDXG_lipolytic_enzyme"/>
</dbReference>
<dbReference type="RefSeq" id="WP_088919293.1">
    <property type="nucleotide sequence ID" value="NZ_CP018632.1"/>
</dbReference>
<keyword evidence="4" id="KW-1185">Reference proteome</keyword>
<dbReference type="KEGG" id="gai:IMCC3135_20785"/>
<feature type="domain" description="Alpha/beta hydrolase fold-3" evidence="2">
    <location>
        <begin position="87"/>
        <end position="286"/>
    </location>
</feature>
<dbReference type="PANTHER" id="PTHR48081:SF8">
    <property type="entry name" value="ALPHA_BETA HYDROLASE FOLD-3 DOMAIN-CONTAINING PROTEIN-RELATED"/>
    <property type="match status" value="1"/>
</dbReference>
<keyword evidence="1 3" id="KW-0378">Hydrolase</keyword>
<evidence type="ECO:0000313" key="3">
    <source>
        <dbReference type="EMBL" id="ASJ74234.1"/>
    </source>
</evidence>
<dbReference type="Pfam" id="PF07859">
    <property type="entry name" value="Abhydrolase_3"/>
    <property type="match status" value="1"/>
</dbReference>
<name>A0A2Z2P394_9GAMM</name>
<dbReference type="OrthoDB" id="5729797at2"/>
<dbReference type="EC" id="3.1.1.1" evidence="3"/>
<dbReference type="Proteomes" id="UP000250079">
    <property type="component" value="Chromosome"/>
</dbReference>
<gene>
    <name evidence="3" type="primary">nlhH_1</name>
    <name evidence="3" type="ORF">IMCC3135_20785</name>
</gene>
<dbReference type="InterPro" id="IPR029058">
    <property type="entry name" value="AB_hydrolase_fold"/>
</dbReference>
<evidence type="ECO:0000259" key="2">
    <source>
        <dbReference type="Pfam" id="PF07859"/>
    </source>
</evidence>
<protein>
    <submittedName>
        <fullName evidence="3">Carboxylesterase NlhH</fullName>
        <ecNumber evidence="3">3.1.1.1</ecNumber>
    </submittedName>
</protein>
<evidence type="ECO:0000256" key="1">
    <source>
        <dbReference type="ARBA" id="ARBA00022801"/>
    </source>
</evidence>